<keyword evidence="1" id="KW-0472">Membrane</keyword>
<keyword evidence="3" id="KW-1185">Reference proteome</keyword>
<evidence type="ECO:0000256" key="1">
    <source>
        <dbReference type="SAM" id="Phobius"/>
    </source>
</evidence>
<gene>
    <name evidence="2" type="ORF">GOSPT_006_00640</name>
</gene>
<sequence>MSRRARHVAMPRHVWLAVHVVATVAVPWALALFYWTSADRRTIEGSGRVAADFHTAAALAAGGTAHEYCSATNPWSDGYGDGALCDSLDACARVFGERHPGVQG</sequence>
<accession>H5TV65</accession>
<dbReference type="AlphaFoldDB" id="H5TV65"/>
<keyword evidence="1" id="KW-1133">Transmembrane helix</keyword>
<organism evidence="2 3">
    <name type="scientific">Gordonia sputi NBRC 100414</name>
    <dbReference type="NCBI Taxonomy" id="1089453"/>
    <lineage>
        <taxon>Bacteria</taxon>
        <taxon>Bacillati</taxon>
        <taxon>Actinomycetota</taxon>
        <taxon>Actinomycetes</taxon>
        <taxon>Mycobacteriales</taxon>
        <taxon>Gordoniaceae</taxon>
        <taxon>Gordonia</taxon>
    </lineage>
</organism>
<comment type="caution">
    <text evidence="2">The sequence shown here is derived from an EMBL/GenBank/DDBJ whole genome shotgun (WGS) entry which is preliminary data.</text>
</comment>
<protein>
    <submittedName>
        <fullName evidence="2">Uncharacterized protein</fullName>
    </submittedName>
</protein>
<evidence type="ECO:0000313" key="2">
    <source>
        <dbReference type="EMBL" id="GAB37373.1"/>
    </source>
</evidence>
<proteinExistence type="predicted"/>
<feature type="transmembrane region" description="Helical" evidence="1">
    <location>
        <begin position="12"/>
        <end position="35"/>
    </location>
</feature>
<dbReference type="Proteomes" id="UP000005845">
    <property type="component" value="Unassembled WGS sequence"/>
</dbReference>
<keyword evidence="1" id="KW-0812">Transmembrane</keyword>
<dbReference type="EMBL" id="BAFC01000006">
    <property type="protein sequence ID" value="GAB37373.1"/>
    <property type="molecule type" value="Genomic_DNA"/>
</dbReference>
<evidence type="ECO:0000313" key="3">
    <source>
        <dbReference type="Proteomes" id="UP000005845"/>
    </source>
</evidence>
<name>H5TV65_9ACTN</name>
<reference evidence="2 3" key="1">
    <citation type="submission" date="2012-02" db="EMBL/GenBank/DDBJ databases">
        <title>Whole genome shotgun sequence of Gordonia sputi NBRC 100414.</title>
        <authorList>
            <person name="Yoshida I."/>
            <person name="Hosoyama A."/>
            <person name="Tsuchikane K."/>
            <person name="Katsumata H."/>
            <person name="Yamazaki S."/>
            <person name="Fujita N."/>
        </authorList>
    </citation>
    <scope>NUCLEOTIDE SEQUENCE [LARGE SCALE GENOMIC DNA]</scope>
    <source>
        <strain evidence="2 3">NBRC 100414</strain>
    </source>
</reference>